<evidence type="ECO:0000256" key="2">
    <source>
        <dbReference type="ARBA" id="ARBA00023315"/>
    </source>
</evidence>
<sequence>MTNSDLANRFVDSVAYEIRLANTADIPFLADIERAAAQQFLPYLDWLEISVDLLEGLTNIGFLLKAQADRRLWVADLTDSAIDLTADSAKGSTKGSTTDSARNLALSPVVGFVVVKHLLASCFIVELDVHPDYGRLGIGSALVNACCQGAQQRNFDQVLLTTFRKVPWNIPFYQRLGFEVLPEQIWASEIRAIVEYETRYGFAPEKRAVMRRYLLREEEAPS</sequence>
<evidence type="ECO:0000256" key="1">
    <source>
        <dbReference type="ARBA" id="ARBA00022679"/>
    </source>
</evidence>
<reference evidence="4 5" key="2">
    <citation type="submission" date="2018-06" db="EMBL/GenBank/DDBJ databases">
        <title>Metagenomic assembly of (sub)arctic Cyanobacteria and their associated microbiome from non-axenic cultures.</title>
        <authorList>
            <person name="Baurain D."/>
        </authorList>
    </citation>
    <scope>NUCLEOTIDE SEQUENCE [LARGE SCALE GENOMIC DNA]</scope>
    <source>
        <strain evidence="4">ULC027bin1</strain>
    </source>
</reference>
<dbReference type="InterPro" id="IPR000182">
    <property type="entry name" value="GNAT_dom"/>
</dbReference>
<keyword evidence="1" id="KW-0808">Transferase</keyword>
<evidence type="ECO:0000313" key="4">
    <source>
        <dbReference type="EMBL" id="PZO59518.1"/>
    </source>
</evidence>
<protein>
    <recommendedName>
        <fullName evidence="3">N-acetyltransferase domain-containing protein</fullName>
    </recommendedName>
</protein>
<proteinExistence type="predicted"/>
<dbReference type="CDD" id="cd04301">
    <property type="entry name" value="NAT_SF"/>
    <property type="match status" value="1"/>
</dbReference>
<dbReference type="PANTHER" id="PTHR43800">
    <property type="entry name" value="PEPTIDYL-LYSINE N-ACETYLTRANSFERASE YJAB"/>
    <property type="match status" value="1"/>
</dbReference>
<feature type="domain" description="N-acetyltransferase" evidence="3">
    <location>
        <begin position="16"/>
        <end position="197"/>
    </location>
</feature>
<keyword evidence="2" id="KW-0012">Acyltransferase</keyword>
<dbReference type="PROSITE" id="PS51186">
    <property type="entry name" value="GNAT"/>
    <property type="match status" value="1"/>
</dbReference>
<comment type="caution">
    <text evidence="4">The sequence shown here is derived from an EMBL/GenBank/DDBJ whole genome shotgun (WGS) entry which is preliminary data.</text>
</comment>
<evidence type="ECO:0000313" key="5">
    <source>
        <dbReference type="Proteomes" id="UP000249794"/>
    </source>
</evidence>
<name>A0A2W4ZX81_9CYAN</name>
<dbReference type="GO" id="GO:0016747">
    <property type="term" value="F:acyltransferase activity, transferring groups other than amino-acyl groups"/>
    <property type="evidence" value="ECO:0007669"/>
    <property type="project" value="InterPro"/>
</dbReference>
<evidence type="ECO:0000259" key="3">
    <source>
        <dbReference type="PROSITE" id="PS51186"/>
    </source>
</evidence>
<dbReference type="SUPFAM" id="SSF55729">
    <property type="entry name" value="Acyl-CoA N-acyltransferases (Nat)"/>
    <property type="match status" value="1"/>
</dbReference>
<gene>
    <name evidence="4" type="ORF">DCF15_03725</name>
</gene>
<dbReference type="Gene3D" id="3.40.630.30">
    <property type="match status" value="1"/>
</dbReference>
<organism evidence="4 5">
    <name type="scientific">Phormidesmis priestleyi</name>
    <dbReference type="NCBI Taxonomy" id="268141"/>
    <lineage>
        <taxon>Bacteria</taxon>
        <taxon>Bacillati</taxon>
        <taxon>Cyanobacteriota</taxon>
        <taxon>Cyanophyceae</taxon>
        <taxon>Leptolyngbyales</taxon>
        <taxon>Leptolyngbyaceae</taxon>
        <taxon>Phormidesmis</taxon>
    </lineage>
</organism>
<dbReference type="Pfam" id="PF13508">
    <property type="entry name" value="Acetyltransf_7"/>
    <property type="match status" value="1"/>
</dbReference>
<dbReference type="InterPro" id="IPR016181">
    <property type="entry name" value="Acyl_CoA_acyltransferase"/>
</dbReference>
<dbReference type="AlphaFoldDB" id="A0A2W4ZX81"/>
<reference evidence="5" key="1">
    <citation type="submission" date="2018-04" db="EMBL/GenBank/DDBJ databases">
        <authorList>
            <person name="Cornet L."/>
        </authorList>
    </citation>
    <scope>NUCLEOTIDE SEQUENCE [LARGE SCALE GENOMIC DNA]</scope>
</reference>
<dbReference type="Proteomes" id="UP000249794">
    <property type="component" value="Unassembled WGS sequence"/>
</dbReference>
<dbReference type="PANTHER" id="PTHR43800:SF1">
    <property type="entry name" value="PEPTIDYL-LYSINE N-ACETYLTRANSFERASE YJAB"/>
    <property type="match status" value="1"/>
</dbReference>
<accession>A0A2W4ZX81</accession>
<dbReference type="EMBL" id="QBMP01000022">
    <property type="protein sequence ID" value="PZO59518.1"/>
    <property type="molecule type" value="Genomic_DNA"/>
</dbReference>